<keyword evidence="1" id="KW-0597">Phosphoprotein</keyword>
<proteinExistence type="predicted"/>
<dbReference type="InterPro" id="IPR008984">
    <property type="entry name" value="SMAD_FHA_dom_sf"/>
</dbReference>
<name>A0A4Q7LWW8_9MICO</name>
<dbReference type="Gene3D" id="2.60.200.20">
    <property type="match status" value="1"/>
</dbReference>
<evidence type="ECO:0000256" key="1">
    <source>
        <dbReference type="ARBA" id="ARBA00022553"/>
    </source>
</evidence>
<evidence type="ECO:0000256" key="2">
    <source>
        <dbReference type="SAM" id="MobiDB-lite"/>
    </source>
</evidence>
<evidence type="ECO:0000313" key="4">
    <source>
        <dbReference type="EMBL" id="RZS59486.1"/>
    </source>
</evidence>
<dbReference type="CDD" id="cd00060">
    <property type="entry name" value="FHA"/>
    <property type="match status" value="1"/>
</dbReference>
<dbReference type="AlphaFoldDB" id="A0A4Q7LWW8"/>
<dbReference type="SUPFAM" id="SSF49879">
    <property type="entry name" value="SMAD/FHA domain"/>
    <property type="match status" value="1"/>
</dbReference>
<dbReference type="EMBL" id="SGWW01000001">
    <property type="protein sequence ID" value="RZS59486.1"/>
    <property type="molecule type" value="Genomic_DNA"/>
</dbReference>
<dbReference type="RefSeq" id="WP_130484565.1">
    <property type="nucleotide sequence ID" value="NZ_SGWW01000001.1"/>
</dbReference>
<accession>A0A4Q7LWW8</accession>
<dbReference type="OrthoDB" id="5485098at2"/>
<dbReference type="Proteomes" id="UP000293519">
    <property type="component" value="Unassembled WGS sequence"/>
</dbReference>
<organism evidence="4 5">
    <name type="scientific">Microcella putealis</name>
    <dbReference type="NCBI Taxonomy" id="337005"/>
    <lineage>
        <taxon>Bacteria</taxon>
        <taxon>Bacillati</taxon>
        <taxon>Actinomycetota</taxon>
        <taxon>Actinomycetes</taxon>
        <taxon>Micrococcales</taxon>
        <taxon>Microbacteriaceae</taxon>
        <taxon>Microcella</taxon>
    </lineage>
</organism>
<dbReference type="InterPro" id="IPR000253">
    <property type="entry name" value="FHA_dom"/>
</dbReference>
<sequence>MTFQYTPAPPTTPWLAVVDGPRVLLVHGVAGSHDVDGLWRALRGGAADVMGVLTAGGIAATPAFALVEPAGEGMRVIVRGPARVTVGFESLDGADAATWIERIVANGAVVVDASSTVGATSAGLPIASGVVSALRVTSVGEPAVQPIALATPAAESTPPSAELAVPEETIVHDDLDAGFVGGEPPAQSDSDSPPEPTAEDGYDFLFGATVYRSVSDAAVESSDAVDADDAANATSTGDSLAGASESPAVSETVAGDHDGHTIMVSKLDRPRRRPAEEDAAPVPTAADEELSAVLVFGDERVEVIDGPLVLGRSPSVSGVPAGALPRLVTVPDTEQDLSRSHVHVDRQGGTVVVTDLHSKNGTTVALPGAAPVRLRGGEPTPVIPGAVLELGGVVSITVEER</sequence>
<dbReference type="PROSITE" id="PS50006">
    <property type="entry name" value="FHA_DOMAIN"/>
    <property type="match status" value="1"/>
</dbReference>
<feature type="region of interest" description="Disordered" evidence="2">
    <location>
        <begin position="175"/>
        <end position="201"/>
    </location>
</feature>
<feature type="domain" description="FHA" evidence="3">
    <location>
        <begin position="308"/>
        <end position="364"/>
    </location>
</feature>
<feature type="compositionally biased region" description="Low complexity" evidence="2">
    <location>
        <begin position="230"/>
        <end position="239"/>
    </location>
</feature>
<evidence type="ECO:0000259" key="3">
    <source>
        <dbReference type="PROSITE" id="PS50006"/>
    </source>
</evidence>
<comment type="caution">
    <text evidence="4">The sequence shown here is derived from an EMBL/GenBank/DDBJ whole genome shotgun (WGS) entry which is preliminary data.</text>
</comment>
<evidence type="ECO:0000313" key="5">
    <source>
        <dbReference type="Proteomes" id="UP000293519"/>
    </source>
</evidence>
<keyword evidence="5" id="KW-1185">Reference proteome</keyword>
<protein>
    <submittedName>
        <fullName evidence="4">FHA domain-containing protein</fullName>
    </submittedName>
</protein>
<dbReference type="Pfam" id="PF00498">
    <property type="entry name" value="FHA"/>
    <property type="match status" value="1"/>
</dbReference>
<feature type="region of interest" description="Disordered" evidence="2">
    <location>
        <begin position="222"/>
        <end position="285"/>
    </location>
</feature>
<gene>
    <name evidence="4" type="ORF">EV141_0712</name>
</gene>
<reference evidence="4 5" key="1">
    <citation type="journal article" date="2015" name="Stand. Genomic Sci.">
        <title>Genomic Encyclopedia of Bacterial and Archaeal Type Strains, Phase III: the genomes of soil and plant-associated and newly described type strains.</title>
        <authorList>
            <person name="Whitman W.B."/>
            <person name="Woyke T."/>
            <person name="Klenk H.P."/>
            <person name="Zhou Y."/>
            <person name="Lilburn T.G."/>
            <person name="Beck B.J."/>
            <person name="De Vos P."/>
            <person name="Vandamme P."/>
            <person name="Eisen J.A."/>
            <person name="Garrity G."/>
            <person name="Hugenholtz P."/>
            <person name="Kyrpides N.C."/>
        </authorList>
    </citation>
    <scope>NUCLEOTIDE SEQUENCE [LARGE SCALE GENOMIC DNA]</scope>
    <source>
        <strain evidence="4 5">CV2</strain>
    </source>
</reference>